<sequence length="132" mass="14721">MDSQDKLHKSREESKLVGLGSTRVYCFSTIAGNGAGVVLTSPKEDKLEYVLCFDVKASNNEAGYEALIAGIRMALDAGAKNLIAHSNSQLEIIRWKIEKGWKKPLLDYFIKGIFRADDMEATNLKSRAARRR</sequence>
<dbReference type="AlphaFoldDB" id="A0AAE1VUX6"/>
<dbReference type="Proteomes" id="UP001289374">
    <property type="component" value="Unassembled WGS sequence"/>
</dbReference>
<dbReference type="InterPro" id="IPR012337">
    <property type="entry name" value="RNaseH-like_sf"/>
</dbReference>
<feature type="domain" description="RNase H type-1" evidence="1">
    <location>
        <begin position="34"/>
        <end position="90"/>
    </location>
</feature>
<dbReference type="InterPro" id="IPR036397">
    <property type="entry name" value="RNaseH_sf"/>
</dbReference>
<evidence type="ECO:0000313" key="2">
    <source>
        <dbReference type="EMBL" id="KAK4382148.1"/>
    </source>
</evidence>
<dbReference type="EMBL" id="JACGWL010000753">
    <property type="protein sequence ID" value="KAK4382148.1"/>
    <property type="molecule type" value="Genomic_DNA"/>
</dbReference>
<organism evidence="2 3">
    <name type="scientific">Sesamum angolense</name>
    <dbReference type="NCBI Taxonomy" id="2727404"/>
    <lineage>
        <taxon>Eukaryota</taxon>
        <taxon>Viridiplantae</taxon>
        <taxon>Streptophyta</taxon>
        <taxon>Embryophyta</taxon>
        <taxon>Tracheophyta</taxon>
        <taxon>Spermatophyta</taxon>
        <taxon>Magnoliopsida</taxon>
        <taxon>eudicotyledons</taxon>
        <taxon>Gunneridae</taxon>
        <taxon>Pentapetalae</taxon>
        <taxon>asterids</taxon>
        <taxon>lamiids</taxon>
        <taxon>Lamiales</taxon>
        <taxon>Pedaliaceae</taxon>
        <taxon>Sesamum</taxon>
    </lineage>
</organism>
<dbReference type="PANTHER" id="PTHR48475:SF2">
    <property type="entry name" value="RIBONUCLEASE H"/>
    <property type="match status" value="1"/>
</dbReference>
<dbReference type="SUPFAM" id="SSF53098">
    <property type="entry name" value="Ribonuclease H-like"/>
    <property type="match status" value="1"/>
</dbReference>
<proteinExistence type="predicted"/>
<dbReference type="GO" id="GO:0004523">
    <property type="term" value="F:RNA-DNA hybrid ribonuclease activity"/>
    <property type="evidence" value="ECO:0007669"/>
    <property type="project" value="InterPro"/>
</dbReference>
<keyword evidence="3" id="KW-1185">Reference proteome</keyword>
<comment type="caution">
    <text evidence="2">The sequence shown here is derived from an EMBL/GenBank/DDBJ whole genome shotgun (WGS) entry which is preliminary data.</text>
</comment>
<dbReference type="PANTHER" id="PTHR48475">
    <property type="entry name" value="RIBONUCLEASE H"/>
    <property type="match status" value="1"/>
</dbReference>
<dbReference type="InterPro" id="IPR002156">
    <property type="entry name" value="RNaseH_domain"/>
</dbReference>
<dbReference type="Gene3D" id="3.30.420.10">
    <property type="entry name" value="Ribonuclease H-like superfamily/Ribonuclease H"/>
    <property type="match status" value="1"/>
</dbReference>
<reference evidence="2" key="1">
    <citation type="submission" date="2020-06" db="EMBL/GenBank/DDBJ databases">
        <authorList>
            <person name="Li T."/>
            <person name="Hu X."/>
            <person name="Zhang T."/>
            <person name="Song X."/>
            <person name="Zhang H."/>
            <person name="Dai N."/>
            <person name="Sheng W."/>
            <person name="Hou X."/>
            <person name="Wei L."/>
        </authorList>
    </citation>
    <scope>NUCLEOTIDE SEQUENCE</scope>
    <source>
        <strain evidence="2">K16</strain>
        <tissue evidence="2">Leaf</tissue>
    </source>
</reference>
<evidence type="ECO:0000259" key="1">
    <source>
        <dbReference type="Pfam" id="PF13456"/>
    </source>
</evidence>
<protein>
    <recommendedName>
        <fullName evidence="1">RNase H type-1 domain-containing protein</fullName>
    </recommendedName>
</protein>
<gene>
    <name evidence="2" type="ORF">Sango_2900300</name>
</gene>
<reference evidence="2" key="2">
    <citation type="journal article" date="2024" name="Plant">
        <title>Genomic evolution and insights into agronomic trait innovations of Sesamum species.</title>
        <authorList>
            <person name="Miao H."/>
            <person name="Wang L."/>
            <person name="Qu L."/>
            <person name="Liu H."/>
            <person name="Sun Y."/>
            <person name="Le M."/>
            <person name="Wang Q."/>
            <person name="Wei S."/>
            <person name="Zheng Y."/>
            <person name="Lin W."/>
            <person name="Duan Y."/>
            <person name="Cao H."/>
            <person name="Xiong S."/>
            <person name="Wang X."/>
            <person name="Wei L."/>
            <person name="Li C."/>
            <person name="Ma Q."/>
            <person name="Ju M."/>
            <person name="Zhao R."/>
            <person name="Li G."/>
            <person name="Mu C."/>
            <person name="Tian Q."/>
            <person name="Mei H."/>
            <person name="Zhang T."/>
            <person name="Gao T."/>
            <person name="Zhang H."/>
        </authorList>
    </citation>
    <scope>NUCLEOTIDE SEQUENCE</scope>
    <source>
        <strain evidence="2">K16</strain>
    </source>
</reference>
<evidence type="ECO:0000313" key="3">
    <source>
        <dbReference type="Proteomes" id="UP001289374"/>
    </source>
</evidence>
<name>A0AAE1VUX6_9LAMI</name>
<dbReference type="Pfam" id="PF13456">
    <property type="entry name" value="RVT_3"/>
    <property type="match status" value="1"/>
</dbReference>
<dbReference type="GO" id="GO:0003676">
    <property type="term" value="F:nucleic acid binding"/>
    <property type="evidence" value="ECO:0007669"/>
    <property type="project" value="InterPro"/>
</dbReference>
<accession>A0AAE1VUX6</accession>